<evidence type="ECO:0000256" key="2">
    <source>
        <dbReference type="SAM" id="MobiDB-lite"/>
    </source>
</evidence>
<accession>A2FWV3</accession>
<dbReference type="EMBL" id="DS114094">
    <property type="protein sequence ID" value="EAX90609.1"/>
    <property type="molecule type" value="Genomic_DNA"/>
</dbReference>
<dbReference type="KEGG" id="tva:4748296"/>
<evidence type="ECO:0000256" key="1">
    <source>
        <dbReference type="SAM" id="Coils"/>
    </source>
</evidence>
<reference evidence="3" key="1">
    <citation type="submission" date="2006-10" db="EMBL/GenBank/DDBJ databases">
        <authorList>
            <person name="Amadeo P."/>
            <person name="Zhao Q."/>
            <person name="Wortman J."/>
            <person name="Fraser-Liggett C."/>
            <person name="Carlton J."/>
        </authorList>
    </citation>
    <scope>NUCLEOTIDE SEQUENCE</scope>
    <source>
        <strain evidence="3">G3</strain>
    </source>
</reference>
<gene>
    <name evidence="3" type="ORF">TVAG_096950</name>
</gene>
<dbReference type="SMR" id="A2FWV3"/>
<name>A2FWV3_TRIV3</name>
<feature type="compositionally biased region" description="Basic and acidic residues" evidence="2">
    <location>
        <begin position="25"/>
        <end position="34"/>
    </location>
</feature>
<evidence type="ECO:0000313" key="3">
    <source>
        <dbReference type="EMBL" id="EAX90609.1"/>
    </source>
</evidence>
<dbReference type="Proteomes" id="UP000001542">
    <property type="component" value="Unassembled WGS sequence"/>
</dbReference>
<keyword evidence="4" id="KW-1185">Reference proteome</keyword>
<dbReference type="RefSeq" id="XP_001303539.1">
    <property type="nucleotide sequence ID" value="XM_001303538.1"/>
</dbReference>
<dbReference type="VEuPathDB" id="TrichDB:TVAG_096950"/>
<feature type="compositionally biased region" description="Polar residues" evidence="2">
    <location>
        <begin position="62"/>
        <end position="73"/>
    </location>
</feature>
<dbReference type="PANTHER" id="PTHR47026:SF2">
    <property type="entry name" value="FLAGELLAR ASSOCIATED PROTEIN"/>
    <property type="match status" value="1"/>
</dbReference>
<keyword evidence="1" id="KW-0175">Coiled coil</keyword>
<protein>
    <submittedName>
        <fullName evidence="3">Uncharacterized protein</fullName>
    </submittedName>
</protein>
<dbReference type="InParanoid" id="A2FWV3"/>
<proteinExistence type="predicted"/>
<dbReference type="PANTHER" id="PTHR47026">
    <property type="entry name" value="PIGMENTOSA GTPASE REGULATOR-LIKE PROTEIN, PUTATIVE-RELATED"/>
    <property type="match status" value="1"/>
</dbReference>
<reference evidence="3" key="2">
    <citation type="journal article" date="2007" name="Science">
        <title>Draft genome sequence of the sexually transmitted pathogen Trichomonas vaginalis.</title>
        <authorList>
            <person name="Carlton J.M."/>
            <person name="Hirt R.P."/>
            <person name="Silva J.C."/>
            <person name="Delcher A.L."/>
            <person name="Schatz M."/>
            <person name="Zhao Q."/>
            <person name="Wortman J.R."/>
            <person name="Bidwell S.L."/>
            <person name="Alsmark U.C.M."/>
            <person name="Besteiro S."/>
            <person name="Sicheritz-Ponten T."/>
            <person name="Noel C.J."/>
            <person name="Dacks J.B."/>
            <person name="Foster P.G."/>
            <person name="Simillion C."/>
            <person name="Van de Peer Y."/>
            <person name="Miranda-Saavedra D."/>
            <person name="Barton G.J."/>
            <person name="Westrop G.D."/>
            <person name="Mueller S."/>
            <person name="Dessi D."/>
            <person name="Fiori P.L."/>
            <person name="Ren Q."/>
            <person name="Paulsen I."/>
            <person name="Zhang H."/>
            <person name="Bastida-Corcuera F.D."/>
            <person name="Simoes-Barbosa A."/>
            <person name="Brown M.T."/>
            <person name="Hayes R.D."/>
            <person name="Mukherjee M."/>
            <person name="Okumura C.Y."/>
            <person name="Schneider R."/>
            <person name="Smith A.J."/>
            <person name="Vanacova S."/>
            <person name="Villalvazo M."/>
            <person name="Haas B.J."/>
            <person name="Pertea M."/>
            <person name="Feldblyum T.V."/>
            <person name="Utterback T.R."/>
            <person name="Shu C.L."/>
            <person name="Osoegawa K."/>
            <person name="de Jong P.J."/>
            <person name="Hrdy I."/>
            <person name="Horvathova L."/>
            <person name="Zubacova Z."/>
            <person name="Dolezal P."/>
            <person name="Malik S.B."/>
            <person name="Logsdon J.M. Jr."/>
            <person name="Henze K."/>
            <person name="Gupta A."/>
            <person name="Wang C.C."/>
            <person name="Dunne R.L."/>
            <person name="Upcroft J.A."/>
            <person name="Upcroft P."/>
            <person name="White O."/>
            <person name="Salzberg S.L."/>
            <person name="Tang P."/>
            <person name="Chiu C.-H."/>
            <person name="Lee Y.-S."/>
            <person name="Embley T.M."/>
            <person name="Coombs G.H."/>
            <person name="Mottram J.C."/>
            <person name="Tachezy J."/>
            <person name="Fraser-Liggett C.M."/>
            <person name="Johnson P.J."/>
        </authorList>
    </citation>
    <scope>NUCLEOTIDE SEQUENCE [LARGE SCALE GENOMIC DNA]</scope>
    <source>
        <strain evidence="3">G3</strain>
    </source>
</reference>
<feature type="region of interest" description="Disordered" evidence="2">
    <location>
        <begin position="25"/>
        <end position="80"/>
    </location>
</feature>
<dbReference type="AlphaFoldDB" id="A2FWV3"/>
<feature type="coiled-coil region" evidence="1">
    <location>
        <begin position="206"/>
        <end position="244"/>
    </location>
</feature>
<dbReference type="VEuPathDB" id="TrichDB:TVAGG3_0150590"/>
<sequence length="379" mass="44329">MQDTSQYDDYDCINFDDEIDFYHVPRPKDKEKRSTTSFQIRRRPKTTESRDTTFQLELPPMSKSTTRKNSSLPASAKRIPPPRQSHLIQLQTRSPNKTYIVSDGKSIMVTQLRAPVIPVDKPVEKKKVTQKQQDAPNSANMQELLDDFMKNKKLEDESMAYPLSKFAKVQLDKAIEEDDYQRGEEFHKAIRLLNRIAFPAAPPTPIVTTSERIASATREIDMLNKKHDERLEAFHNDRQKINEQRKSRQEQEIENMTNYLGTNKFLMPFQKPSGVLLNEKRKQKESAKIGDFEKAKNLKRITDQMSQDETEQAKQRALTRAENMHLSLVEKHSREEDCANQNEERLRMTLDMDREADIEPIRKRIEQLERGVHPPLYVF</sequence>
<evidence type="ECO:0000313" key="4">
    <source>
        <dbReference type="Proteomes" id="UP000001542"/>
    </source>
</evidence>
<organism evidence="3 4">
    <name type="scientific">Trichomonas vaginalis (strain ATCC PRA-98 / G3)</name>
    <dbReference type="NCBI Taxonomy" id="412133"/>
    <lineage>
        <taxon>Eukaryota</taxon>
        <taxon>Metamonada</taxon>
        <taxon>Parabasalia</taxon>
        <taxon>Trichomonadida</taxon>
        <taxon>Trichomonadidae</taxon>
        <taxon>Trichomonas</taxon>
    </lineage>
</organism>